<dbReference type="InterPro" id="IPR016181">
    <property type="entry name" value="Acyl_CoA_acyltransferase"/>
</dbReference>
<protein>
    <recommendedName>
        <fullName evidence="2">N-acetyltransferase domain-containing protein</fullName>
    </recommendedName>
</protein>
<dbReference type="EMBL" id="CAKJTG010000012">
    <property type="protein sequence ID" value="CAG9608717.1"/>
    <property type="molecule type" value="Genomic_DNA"/>
</dbReference>
<dbReference type="InterPro" id="IPR050769">
    <property type="entry name" value="NAT_camello-type"/>
</dbReference>
<feature type="domain" description="N-acetyltransferase" evidence="2">
    <location>
        <begin position="5"/>
        <end position="163"/>
    </location>
</feature>
<dbReference type="PANTHER" id="PTHR13947:SF37">
    <property type="entry name" value="LD18367P"/>
    <property type="match status" value="1"/>
</dbReference>
<dbReference type="CDD" id="cd04301">
    <property type="entry name" value="NAT_SF"/>
    <property type="match status" value="1"/>
</dbReference>
<evidence type="ECO:0000313" key="4">
    <source>
        <dbReference type="Proteomes" id="UP000789845"/>
    </source>
</evidence>
<accession>A0A9C7LAQ5</accession>
<dbReference type="PROSITE" id="PS51186">
    <property type="entry name" value="GNAT"/>
    <property type="match status" value="1"/>
</dbReference>
<name>A0A9C7LAQ5_9BACI</name>
<dbReference type="Gene3D" id="3.40.630.30">
    <property type="match status" value="1"/>
</dbReference>
<dbReference type="RefSeq" id="WP_230496961.1">
    <property type="nucleotide sequence ID" value="NZ_CAKJTG010000012.1"/>
</dbReference>
<keyword evidence="4" id="KW-1185">Reference proteome</keyword>
<keyword evidence="1" id="KW-0808">Transferase</keyword>
<evidence type="ECO:0000256" key="1">
    <source>
        <dbReference type="ARBA" id="ARBA00022679"/>
    </source>
</evidence>
<organism evidence="3 4">
    <name type="scientific">Pseudoneobacillus rhizosphaerae</name>
    <dbReference type="NCBI Taxonomy" id="2880968"/>
    <lineage>
        <taxon>Bacteria</taxon>
        <taxon>Bacillati</taxon>
        <taxon>Bacillota</taxon>
        <taxon>Bacilli</taxon>
        <taxon>Bacillales</taxon>
        <taxon>Bacillaceae</taxon>
        <taxon>Pseudoneobacillus</taxon>
    </lineage>
</organism>
<dbReference type="PANTHER" id="PTHR13947">
    <property type="entry name" value="GNAT FAMILY N-ACETYLTRANSFERASE"/>
    <property type="match status" value="1"/>
</dbReference>
<proteinExistence type="predicted"/>
<dbReference type="GO" id="GO:0008080">
    <property type="term" value="F:N-acetyltransferase activity"/>
    <property type="evidence" value="ECO:0007669"/>
    <property type="project" value="InterPro"/>
</dbReference>
<evidence type="ECO:0000259" key="2">
    <source>
        <dbReference type="PROSITE" id="PS51186"/>
    </source>
</evidence>
<dbReference type="AlphaFoldDB" id="A0A9C7LAQ5"/>
<comment type="caution">
    <text evidence="3">The sequence shown here is derived from an EMBL/GenBank/DDBJ whole genome shotgun (WGS) entry which is preliminary data.</text>
</comment>
<gene>
    <name evidence="3" type="ORF">NEOCIP111885_02434</name>
</gene>
<evidence type="ECO:0000313" key="3">
    <source>
        <dbReference type="EMBL" id="CAG9608717.1"/>
    </source>
</evidence>
<dbReference type="InterPro" id="IPR000182">
    <property type="entry name" value="GNAT_dom"/>
</dbReference>
<dbReference type="Proteomes" id="UP000789845">
    <property type="component" value="Unassembled WGS sequence"/>
</dbReference>
<reference evidence="3" key="1">
    <citation type="submission" date="2021-10" db="EMBL/GenBank/DDBJ databases">
        <authorList>
            <person name="Criscuolo A."/>
        </authorList>
    </citation>
    <scope>NUCLEOTIDE SEQUENCE</scope>
    <source>
        <strain evidence="3">CIP111885</strain>
    </source>
</reference>
<dbReference type="Pfam" id="PF00583">
    <property type="entry name" value="Acetyltransf_1"/>
    <property type="match status" value="1"/>
</dbReference>
<dbReference type="SUPFAM" id="SSF55729">
    <property type="entry name" value="Acyl-CoA N-acyltransferases (Nat)"/>
    <property type="match status" value="1"/>
</dbReference>
<sequence>MHETYILRQPKPGDMGMVVHKHGALYDKEYGWDEYFEALVAQIVADFVKNFNPDRERCWIAEMNDEVVGSIFVVDGSEEVAKLRLLLVDPKARGLGLGTRLVEECIQFAKKVGYKKLVLWTNSNLFEARHIYQKKGFELVAEEPHHSFGHDLVGETWELKLKDH</sequence>